<evidence type="ECO:0000256" key="1">
    <source>
        <dbReference type="ARBA" id="ARBA00008834"/>
    </source>
</evidence>
<dbReference type="SMART" id="SM00710">
    <property type="entry name" value="PbH1"/>
    <property type="match status" value="5"/>
</dbReference>
<keyword evidence="5" id="KW-0472">Membrane</keyword>
<dbReference type="SUPFAM" id="SSF51126">
    <property type="entry name" value="Pectin lyase-like"/>
    <property type="match status" value="1"/>
</dbReference>
<feature type="transmembrane region" description="Helical" evidence="5">
    <location>
        <begin position="31"/>
        <end position="51"/>
    </location>
</feature>
<keyword evidence="2 4" id="KW-0378">Hydrolase</keyword>
<reference evidence="6" key="1">
    <citation type="journal article" date="2015" name="Nat. Genet.">
        <title>The pineapple genome and the evolution of CAM photosynthesis.</title>
        <authorList>
            <person name="Ming R."/>
            <person name="VanBuren R."/>
            <person name="Wai C.M."/>
            <person name="Tang H."/>
            <person name="Schatz M.C."/>
            <person name="Bowers J.E."/>
            <person name="Lyons E."/>
            <person name="Wang M.L."/>
            <person name="Chen J."/>
            <person name="Biggers E."/>
            <person name="Zhang J."/>
            <person name="Huang L."/>
            <person name="Zhang L."/>
            <person name="Miao W."/>
            <person name="Zhang J."/>
            <person name="Ye Z."/>
            <person name="Miao C."/>
            <person name="Lin Z."/>
            <person name="Wang H."/>
            <person name="Zhou H."/>
            <person name="Yim W.C."/>
            <person name="Priest H.D."/>
            <person name="Zheng C."/>
            <person name="Woodhouse M."/>
            <person name="Edger P.P."/>
            <person name="Guyot R."/>
            <person name="Guo H.B."/>
            <person name="Guo H."/>
            <person name="Zheng G."/>
            <person name="Singh R."/>
            <person name="Sharma A."/>
            <person name="Min X."/>
            <person name="Zheng Y."/>
            <person name="Lee H."/>
            <person name="Gurtowski J."/>
            <person name="Sedlazeck F.J."/>
            <person name="Harkess A."/>
            <person name="McKain M.R."/>
            <person name="Liao Z."/>
            <person name="Fang J."/>
            <person name="Liu J."/>
            <person name="Zhang X."/>
            <person name="Zhang Q."/>
            <person name="Hu W."/>
            <person name="Qin Y."/>
            <person name="Wang K."/>
            <person name="Chen L.Y."/>
            <person name="Shirley N."/>
            <person name="Lin Y.R."/>
            <person name="Liu L.Y."/>
            <person name="Hernandez A.G."/>
            <person name="Wright C.L."/>
            <person name="Bulone V."/>
            <person name="Tuskan G.A."/>
            <person name="Heath K."/>
            <person name="Zee F."/>
            <person name="Moore P.H."/>
            <person name="Sunkar R."/>
            <person name="Leebens-Mack J.H."/>
            <person name="Mockler T."/>
            <person name="Bennetzen J.L."/>
            <person name="Freeling M."/>
            <person name="Sankoff D."/>
            <person name="Paterson A.H."/>
            <person name="Zhu X."/>
            <person name="Yang X."/>
            <person name="Smith J.A."/>
            <person name="Cushman J.C."/>
            <person name="Paull R.E."/>
            <person name="Yu Q."/>
        </authorList>
    </citation>
    <scope>NUCLEOTIDE SEQUENCE [LARGE SCALE GENOMIC DNA]</scope>
    <source>
        <strain evidence="6">cv. F153</strain>
    </source>
</reference>
<accession>A0A6P5FHU6</accession>
<protein>
    <submittedName>
        <fullName evidence="7">Probable polygalacturonase</fullName>
    </submittedName>
</protein>
<sequence>MPPMHHPSAAAAAVAAAAAKPHHHRRRGCWRFSYFVLVTGFTWLFFGNLLLKKWGAFDRDGGDGLDLGFVANDLGNIGRDLGAAGRYLDDTVEMDKVTTSPPPPDRKVFYLSEFGGVGDDAALNTDAFERAVREIERVGGGKLVVEPGVWLTAPFNLTSHMTLYLTEGAVIKGVTDKDLWPLMPPLPSYGQGRELSGARYGSLIHGQYLQNVVITGENGTIDGQGQAWWTAFSEKRLKHTRGPLVQLMWSRDIVISNITLRNSPFWTLHPYDCKNVTISNVTILAPVSKAPNTDGIDPDSCDGMIIENCYITVGDDGIAIKSGWDQYGIQYGKPSKNIIIRDVVLRTTVSAGVSIGSEMSGGISNITLENILVWDSRRGVRIKTAPGRGGYIRNITYRNITITNSLVGVLIITDYPEHPDGFDYSAVPIIENISFDGLYGKDVRMAVRLKGSELIPVKGVSFRNVNTHIKYKGKKPFQCSYIEGRGVLPIHPQPCESLDLYDKKGNLVKLGVFENASHTEDYF</sequence>
<dbReference type="Gramene" id="Aco009496.1.mrna1">
    <property type="protein sequence ID" value="Aco009496.1.mrna1"/>
    <property type="gene ID" value="Aco009496.1.path1"/>
</dbReference>
<proteinExistence type="inferred from homology"/>
<evidence type="ECO:0000256" key="5">
    <source>
        <dbReference type="SAM" id="Phobius"/>
    </source>
</evidence>
<evidence type="ECO:0000313" key="6">
    <source>
        <dbReference type="Proteomes" id="UP000515123"/>
    </source>
</evidence>
<comment type="similarity">
    <text evidence="1 4">Belongs to the glycosyl hydrolase 28 family.</text>
</comment>
<reference evidence="7" key="2">
    <citation type="submission" date="2025-08" db="UniProtKB">
        <authorList>
            <consortium name="RefSeq"/>
        </authorList>
    </citation>
    <scope>IDENTIFICATION</scope>
    <source>
        <tissue evidence="7">Leaf</tissue>
    </source>
</reference>
<dbReference type="OrthoDB" id="187139at2759"/>
<evidence type="ECO:0000256" key="3">
    <source>
        <dbReference type="ARBA" id="ARBA00023295"/>
    </source>
</evidence>
<evidence type="ECO:0000256" key="2">
    <source>
        <dbReference type="ARBA" id="ARBA00022801"/>
    </source>
</evidence>
<dbReference type="RefSeq" id="XP_020092795.1">
    <property type="nucleotide sequence ID" value="XM_020237206.1"/>
</dbReference>
<keyword evidence="5" id="KW-1133">Transmembrane helix</keyword>
<dbReference type="PANTHER" id="PTHR31339:SF44">
    <property type="entry name" value="PECTIN LYASE-LIKE SUPERFAMILY PROTEIN"/>
    <property type="match status" value="1"/>
</dbReference>
<name>A0A6P5FHU6_ANACO</name>
<gene>
    <name evidence="7" type="primary">LOC109713207</name>
</gene>
<dbReference type="Gene3D" id="2.160.20.10">
    <property type="entry name" value="Single-stranded right-handed beta-helix, Pectin lyase-like"/>
    <property type="match status" value="1"/>
</dbReference>
<dbReference type="GeneID" id="109713207"/>
<dbReference type="Proteomes" id="UP000515123">
    <property type="component" value="Linkage group 1"/>
</dbReference>
<keyword evidence="6" id="KW-1185">Reference proteome</keyword>
<dbReference type="InterPro" id="IPR012334">
    <property type="entry name" value="Pectin_lyas_fold"/>
</dbReference>
<keyword evidence="3 4" id="KW-0326">Glycosidase</keyword>
<organism evidence="6 7">
    <name type="scientific">Ananas comosus</name>
    <name type="common">Pineapple</name>
    <name type="synonym">Ananas ananas</name>
    <dbReference type="NCBI Taxonomy" id="4615"/>
    <lineage>
        <taxon>Eukaryota</taxon>
        <taxon>Viridiplantae</taxon>
        <taxon>Streptophyta</taxon>
        <taxon>Embryophyta</taxon>
        <taxon>Tracheophyta</taxon>
        <taxon>Spermatophyta</taxon>
        <taxon>Magnoliopsida</taxon>
        <taxon>Liliopsida</taxon>
        <taxon>Poales</taxon>
        <taxon>Bromeliaceae</taxon>
        <taxon>Bromelioideae</taxon>
        <taxon>Ananas</taxon>
    </lineage>
</organism>
<dbReference type="GO" id="GO:0005975">
    <property type="term" value="P:carbohydrate metabolic process"/>
    <property type="evidence" value="ECO:0007669"/>
    <property type="project" value="InterPro"/>
</dbReference>
<dbReference type="InterPro" id="IPR006626">
    <property type="entry name" value="PbH1"/>
</dbReference>
<dbReference type="PANTHER" id="PTHR31339">
    <property type="entry name" value="PECTIN LYASE-RELATED"/>
    <property type="match status" value="1"/>
</dbReference>
<evidence type="ECO:0000313" key="7">
    <source>
        <dbReference type="RefSeq" id="XP_020092795.1"/>
    </source>
</evidence>
<dbReference type="Pfam" id="PF00295">
    <property type="entry name" value="Glyco_hydro_28"/>
    <property type="match status" value="1"/>
</dbReference>
<dbReference type="InterPro" id="IPR000743">
    <property type="entry name" value="Glyco_hydro_28"/>
</dbReference>
<dbReference type="GO" id="GO:0004650">
    <property type="term" value="F:polygalacturonase activity"/>
    <property type="evidence" value="ECO:0007669"/>
    <property type="project" value="InterPro"/>
</dbReference>
<dbReference type="InterPro" id="IPR011050">
    <property type="entry name" value="Pectin_lyase_fold/virulence"/>
</dbReference>
<dbReference type="AlphaFoldDB" id="A0A6P5FHU6"/>
<evidence type="ECO:0000256" key="4">
    <source>
        <dbReference type="RuleBase" id="RU361169"/>
    </source>
</evidence>
<dbReference type="InterPro" id="IPR051801">
    <property type="entry name" value="GH28_Enzymes"/>
</dbReference>
<keyword evidence="5" id="KW-0812">Transmembrane</keyword>